<accession>A0ABW5U3F7</accession>
<comment type="caution">
    <text evidence="4">The sequence shown here is derived from an EMBL/GenBank/DDBJ whole genome shotgun (WGS) entry which is preliminary data.</text>
</comment>
<feature type="transmembrane region" description="Helical" evidence="2">
    <location>
        <begin position="77"/>
        <end position="97"/>
    </location>
</feature>
<feature type="transmembrane region" description="Helical" evidence="2">
    <location>
        <begin position="52"/>
        <end position="71"/>
    </location>
</feature>
<dbReference type="EMBL" id="JBHUMP010000005">
    <property type="protein sequence ID" value="MFD2739479.1"/>
    <property type="molecule type" value="Genomic_DNA"/>
</dbReference>
<keyword evidence="5" id="KW-1185">Reference proteome</keyword>
<feature type="transmembrane region" description="Helical" evidence="2">
    <location>
        <begin position="141"/>
        <end position="164"/>
    </location>
</feature>
<dbReference type="Pfam" id="PF00571">
    <property type="entry name" value="CBS"/>
    <property type="match status" value="2"/>
</dbReference>
<name>A0ABW5U3F7_9RHOB</name>
<dbReference type="InterPro" id="IPR046342">
    <property type="entry name" value="CBS_dom_sf"/>
</dbReference>
<feature type="domain" description="CBS" evidence="3">
    <location>
        <begin position="240"/>
        <end position="298"/>
    </location>
</feature>
<keyword evidence="1" id="KW-0129">CBS domain</keyword>
<dbReference type="PANTHER" id="PTHR33741">
    <property type="entry name" value="TRANSMEMBRANE PROTEIN DDB_G0269096-RELATED"/>
    <property type="match status" value="1"/>
</dbReference>
<dbReference type="Gene3D" id="3.10.580.10">
    <property type="entry name" value="CBS-domain"/>
    <property type="match status" value="1"/>
</dbReference>
<keyword evidence="2" id="KW-0472">Membrane</keyword>
<dbReference type="SMART" id="SM00116">
    <property type="entry name" value="CBS"/>
    <property type="match status" value="2"/>
</dbReference>
<dbReference type="PANTHER" id="PTHR33741:SF5">
    <property type="entry name" value="TRANSMEMBRANE PROTEIN DDB_G0269096-RELATED"/>
    <property type="match status" value="1"/>
</dbReference>
<dbReference type="InterPro" id="IPR058581">
    <property type="entry name" value="TM_HPP"/>
</dbReference>
<evidence type="ECO:0000313" key="5">
    <source>
        <dbReference type="Proteomes" id="UP001597474"/>
    </source>
</evidence>
<evidence type="ECO:0000256" key="2">
    <source>
        <dbReference type="SAM" id="Phobius"/>
    </source>
</evidence>
<dbReference type="RefSeq" id="WP_386373141.1">
    <property type="nucleotide sequence ID" value="NZ_JBHUMP010000005.1"/>
</dbReference>
<dbReference type="InterPro" id="IPR000644">
    <property type="entry name" value="CBS_dom"/>
</dbReference>
<dbReference type="PROSITE" id="PS51371">
    <property type="entry name" value="CBS"/>
    <property type="match status" value="2"/>
</dbReference>
<feature type="domain" description="CBS" evidence="3">
    <location>
        <begin position="310"/>
        <end position="365"/>
    </location>
</feature>
<organism evidence="4 5">
    <name type="scientific">Sulfitobacter aestuarii</name>
    <dbReference type="NCBI Taxonomy" id="2161676"/>
    <lineage>
        <taxon>Bacteria</taxon>
        <taxon>Pseudomonadati</taxon>
        <taxon>Pseudomonadota</taxon>
        <taxon>Alphaproteobacteria</taxon>
        <taxon>Rhodobacterales</taxon>
        <taxon>Roseobacteraceae</taxon>
        <taxon>Sulfitobacter</taxon>
    </lineage>
</organism>
<sequence>MSIATILRHAFTPALPQPTARELLRAGLGAMLGIAGCALLAPLLAEAFDIPVLLFAPLGASAVLVFAMPNAPLAQPWSAVIGNVTAALAAIAVLMLVAQPFAPALAVGAAILAMLAMRALHPPGGAVALLAALDPLPVLEVGFVFALVPVGLLTAVLVLCGILFHRLSGRIYPFRHMDDMNEADAVEPRLGLSEEELAALLSRFNQSQNIGVADLGRLLAAAEFEAACHRFDQVTCAQIMTAELITARPDTKLAELARLFRRHAIKSLPIVDDAGAIKGLVLQADLIEALLPGPRRPVWRKERLSAADVMRPPNAPVAHDLPVGQLLNRLAGRGVEVVPVTREGKLAGVITRSDIIALLLQGSDRRMAA</sequence>
<evidence type="ECO:0000256" key="1">
    <source>
        <dbReference type="PROSITE-ProRule" id="PRU00703"/>
    </source>
</evidence>
<dbReference type="Proteomes" id="UP001597474">
    <property type="component" value="Unassembled WGS sequence"/>
</dbReference>
<keyword evidence="2" id="KW-1133">Transmembrane helix</keyword>
<dbReference type="InterPro" id="IPR007065">
    <property type="entry name" value="HPP"/>
</dbReference>
<evidence type="ECO:0000259" key="3">
    <source>
        <dbReference type="PROSITE" id="PS51371"/>
    </source>
</evidence>
<feature type="transmembrane region" description="Helical" evidence="2">
    <location>
        <begin position="26"/>
        <end position="45"/>
    </location>
</feature>
<dbReference type="SUPFAM" id="SSF54631">
    <property type="entry name" value="CBS-domain pair"/>
    <property type="match status" value="1"/>
</dbReference>
<evidence type="ECO:0000313" key="4">
    <source>
        <dbReference type="EMBL" id="MFD2739479.1"/>
    </source>
</evidence>
<protein>
    <submittedName>
        <fullName evidence="4">HPP family protein</fullName>
    </submittedName>
</protein>
<gene>
    <name evidence="4" type="ORF">ACFSUD_07870</name>
</gene>
<keyword evidence="2" id="KW-0812">Transmembrane</keyword>
<reference evidence="5" key="1">
    <citation type="journal article" date="2019" name="Int. J. Syst. Evol. Microbiol.">
        <title>The Global Catalogue of Microorganisms (GCM) 10K type strain sequencing project: providing services to taxonomists for standard genome sequencing and annotation.</title>
        <authorList>
            <consortium name="The Broad Institute Genomics Platform"/>
            <consortium name="The Broad Institute Genome Sequencing Center for Infectious Disease"/>
            <person name="Wu L."/>
            <person name="Ma J."/>
        </authorList>
    </citation>
    <scope>NUCLEOTIDE SEQUENCE [LARGE SCALE GENOMIC DNA]</scope>
    <source>
        <strain evidence="5">TISTR 2562</strain>
    </source>
</reference>
<proteinExistence type="predicted"/>
<dbReference type="Pfam" id="PF04982">
    <property type="entry name" value="TM_HPP"/>
    <property type="match status" value="1"/>
</dbReference>